<evidence type="ECO:0000313" key="2">
    <source>
        <dbReference type="EMBL" id="GJJ08107.1"/>
    </source>
</evidence>
<comment type="caution">
    <text evidence="2">The sequence shown here is derived from an EMBL/GenBank/DDBJ whole genome shotgun (WGS) entry which is preliminary data.</text>
</comment>
<feature type="transmembrane region" description="Helical" evidence="1">
    <location>
        <begin position="77"/>
        <end position="96"/>
    </location>
</feature>
<feature type="transmembrane region" description="Helical" evidence="1">
    <location>
        <begin position="116"/>
        <end position="136"/>
    </location>
</feature>
<keyword evidence="1" id="KW-0472">Membrane</keyword>
<name>A0AAV5A3A9_9AGAM</name>
<keyword evidence="3" id="KW-1185">Reference proteome</keyword>
<feature type="transmembrane region" description="Helical" evidence="1">
    <location>
        <begin position="156"/>
        <end position="174"/>
    </location>
</feature>
<dbReference type="InterPro" id="IPR010721">
    <property type="entry name" value="UstE-like"/>
</dbReference>
<evidence type="ECO:0000313" key="3">
    <source>
        <dbReference type="Proteomes" id="UP001050691"/>
    </source>
</evidence>
<sequence>MRAMQGERTMNIRNHDATSYIIQSAGALTFVPLQYDLFYDLMGMVGFLASTFVSLFYEGIKEGKPLVSILESLSTRHLLLNGAAVVWSLRLGVFLFSRAIKLGGDSRLEEIKRQPLRFATVWFMQGTWTFLVGLPLYLTNLLCTPSSQAPIGKKDYIPLGLFTSSLFLEILADYQKSKWRDRRDKKKHNERFISSGIWRWSRHPNYIGEIGIWMGIWALSASALQHSAYPRLGPALAAASPLFTWHLLTNVSGIPLLEKHAKKTFGDDPKYKDYARSFIVAMELPIIKAKKHSLDSQINYGTTGILDPKKRIYFDKATYPDVRLVLESTKELIALQDKPFHTDQFRNSEKEEETCLFGESRYQ</sequence>
<dbReference type="EMBL" id="BPWL01000003">
    <property type="protein sequence ID" value="GJJ08107.1"/>
    <property type="molecule type" value="Genomic_DNA"/>
</dbReference>
<feature type="transmembrane region" description="Helical" evidence="1">
    <location>
        <begin position="37"/>
        <end position="57"/>
    </location>
</feature>
<dbReference type="AlphaFoldDB" id="A0AAV5A3A9"/>
<proteinExistence type="predicted"/>
<gene>
    <name evidence="2" type="ORF">Clacol_002315</name>
</gene>
<accession>A0AAV5A3A9</accession>
<reference evidence="2" key="1">
    <citation type="submission" date="2021-10" db="EMBL/GenBank/DDBJ databases">
        <title>De novo Genome Assembly of Clathrus columnatus (Basidiomycota, Fungi) Using Illumina and Nanopore Sequence Data.</title>
        <authorList>
            <person name="Ogiso-Tanaka E."/>
            <person name="Itagaki H."/>
            <person name="Hosoya T."/>
            <person name="Hosaka K."/>
        </authorList>
    </citation>
    <scope>NUCLEOTIDE SEQUENCE</scope>
    <source>
        <strain evidence="2">MO-923</strain>
    </source>
</reference>
<dbReference type="PANTHER" id="PTHR32251:SF17">
    <property type="entry name" value="STEROID 5-ALPHA REDUCTASE C-TERMINAL DOMAIN-CONTAINING PROTEIN"/>
    <property type="match status" value="1"/>
</dbReference>
<evidence type="ECO:0000256" key="1">
    <source>
        <dbReference type="SAM" id="Phobius"/>
    </source>
</evidence>
<dbReference type="Pfam" id="PF06966">
    <property type="entry name" value="DUF1295"/>
    <property type="match status" value="1"/>
</dbReference>
<dbReference type="GO" id="GO:0016020">
    <property type="term" value="C:membrane"/>
    <property type="evidence" value="ECO:0007669"/>
    <property type="project" value="TreeGrafter"/>
</dbReference>
<dbReference type="Gene3D" id="1.20.120.1630">
    <property type="match status" value="1"/>
</dbReference>
<protein>
    <recommendedName>
        <fullName evidence="4">Steroid 5-alpha reductase C-terminal domain-containing protein</fullName>
    </recommendedName>
</protein>
<dbReference type="PROSITE" id="PS50244">
    <property type="entry name" value="S5A_REDUCTASE"/>
    <property type="match status" value="1"/>
</dbReference>
<evidence type="ECO:0008006" key="4">
    <source>
        <dbReference type="Google" id="ProtNLM"/>
    </source>
</evidence>
<keyword evidence="1" id="KW-0812">Transmembrane</keyword>
<organism evidence="2 3">
    <name type="scientific">Clathrus columnatus</name>
    <dbReference type="NCBI Taxonomy" id="1419009"/>
    <lineage>
        <taxon>Eukaryota</taxon>
        <taxon>Fungi</taxon>
        <taxon>Dikarya</taxon>
        <taxon>Basidiomycota</taxon>
        <taxon>Agaricomycotina</taxon>
        <taxon>Agaricomycetes</taxon>
        <taxon>Phallomycetidae</taxon>
        <taxon>Phallales</taxon>
        <taxon>Clathraceae</taxon>
        <taxon>Clathrus</taxon>
    </lineage>
</organism>
<dbReference type="Proteomes" id="UP001050691">
    <property type="component" value="Unassembled WGS sequence"/>
</dbReference>
<dbReference type="PANTHER" id="PTHR32251">
    <property type="entry name" value="3-OXO-5-ALPHA-STEROID 4-DEHYDROGENASE"/>
    <property type="match status" value="1"/>
</dbReference>
<keyword evidence="1" id="KW-1133">Transmembrane helix</keyword>